<dbReference type="InterPro" id="IPR002645">
    <property type="entry name" value="STAS_dom"/>
</dbReference>
<evidence type="ECO:0000313" key="2">
    <source>
        <dbReference type="EMBL" id="GAA4462404.1"/>
    </source>
</evidence>
<organism evidence="2 3">
    <name type="scientific">Nemorincola caseinilytica</name>
    <dbReference type="NCBI Taxonomy" id="2054315"/>
    <lineage>
        <taxon>Bacteria</taxon>
        <taxon>Pseudomonadati</taxon>
        <taxon>Bacteroidota</taxon>
        <taxon>Chitinophagia</taxon>
        <taxon>Chitinophagales</taxon>
        <taxon>Chitinophagaceae</taxon>
        <taxon>Nemorincola</taxon>
    </lineage>
</organism>
<comment type="caution">
    <text evidence="2">The sequence shown here is derived from an EMBL/GenBank/DDBJ whole genome shotgun (WGS) entry which is preliminary data.</text>
</comment>
<protein>
    <recommendedName>
        <fullName evidence="1">STAS domain-containing protein</fullName>
    </recommendedName>
</protein>
<sequence length="125" mass="14008">MDFKIDTRDTFSVITPMGDEISVNLSEELHATIRKMRQSGSQNFIVDLQHCSSIENEAIEGLVAMHEESYSMGRSLVFTGVKGKVLAAIKQSETDELINLAPKMIEAIDIISMEILERDLFEEEG</sequence>
<dbReference type="SUPFAM" id="SSF52091">
    <property type="entry name" value="SpoIIaa-like"/>
    <property type="match status" value="1"/>
</dbReference>
<evidence type="ECO:0000259" key="1">
    <source>
        <dbReference type="Pfam" id="PF01740"/>
    </source>
</evidence>
<dbReference type="EMBL" id="BAABFA010000007">
    <property type="protein sequence ID" value="GAA4462404.1"/>
    <property type="molecule type" value="Genomic_DNA"/>
</dbReference>
<name>A0ABP8N9S6_9BACT</name>
<dbReference type="Gene3D" id="3.30.750.24">
    <property type="entry name" value="STAS domain"/>
    <property type="match status" value="1"/>
</dbReference>
<reference evidence="3" key="1">
    <citation type="journal article" date="2019" name="Int. J. Syst. Evol. Microbiol.">
        <title>The Global Catalogue of Microorganisms (GCM) 10K type strain sequencing project: providing services to taxonomists for standard genome sequencing and annotation.</title>
        <authorList>
            <consortium name="The Broad Institute Genomics Platform"/>
            <consortium name="The Broad Institute Genome Sequencing Center for Infectious Disease"/>
            <person name="Wu L."/>
            <person name="Ma J."/>
        </authorList>
    </citation>
    <scope>NUCLEOTIDE SEQUENCE [LARGE SCALE GENOMIC DNA]</scope>
    <source>
        <strain evidence="3">JCM 32105</strain>
    </source>
</reference>
<evidence type="ECO:0000313" key="3">
    <source>
        <dbReference type="Proteomes" id="UP001500067"/>
    </source>
</evidence>
<dbReference type="InterPro" id="IPR036513">
    <property type="entry name" value="STAS_dom_sf"/>
</dbReference>
<accession>A0ABP8N9S6</accession>
<dbReference type="Pfam" id="PF01740">
    <property type="entry name" value="STAS"/>
    <property type="match status" value="1"/>
</dbReference>
<feature type="domain" description="STAS" evidence="1">
    <location>
        <begin position="7"/>
        <end position="104"/>
    </location>
</feature>
<keyword evidence="3" id="KW-1185">Reference proteome</keyword>
<dbReference type="Proteomes" id="UP001500067">
    <property type="component" value="Unassembled WGS sequence"/>
</dbReference>
<dbReference type="RefSeq" id="WP_345079165.1">
    <property type="nucleotide sequence ID" value="NZ_BAABFA010000007.1"/>
</dbReference>
<proteinExistence type="predicted"/>
<gene>
    <name evidence="2" type="ORF">GCM10023093_08930</name>
</gene>